<organism evidence="2 3">
    <name type="scientific">Gordonia namibiensis NBRC 108229</name>
    <dbReference type="NCBI Taxonomy" id="1208314"/>
    <lineage>
        <taxon>Bacteria</taxon>
        <taxon>Bacillati</taxon>
        <taxon>Actinomycetota</taxon>
        <taxon>Actinomycetes</taxon>
        <taxon>Mycobacteriales</taxon>
        <taxon>Gordoniaceae</taxon>
        <taxon>Gordonia</taxon>
    </lineage>
</organism>
<evidence type="ECO:0000313" key="3">
    <source>
        <dbReference type="Proteomes" id="UP000035058"/>
    </source>
</evidence>
<evidence type="ECO:0000313" key="2">
    <source>
        <dbReference type="EMBL" id="GAB99476.1"/>
    </source>
</evidence>
<proteinExistence type="predicted"/>
<keyword evidence="3" id="KW-1185">Reference proteome</keyword>
<dbReference type="RefSeq" id="WP_006865736.1">
    <property type="nucleotide sequence ID" value="NZ_BAHE01000009.1"/>
</dbReference>
<gene>
    <name evidence="2" type="ORF">GONAM_09_01220</name>
</gene>
<protein>
    <submittedName>
        <fullName evidence="2">Uncharacterized protein</fullName>
    </submittedName>
</protein>
<evidence type="ECO:0000256" key="1">
    <source>
        <dbReference type="SAM" id="Phobius"/>
    </source>
</evidence>
<comment type="caution">
    <text evidence="2">The sequence shown here is derived from an EMBL/GenBank/DDBJ whole genome shotgun (WGS) entry which is preliminary data.</text>
</comment>
<feature type="transmembrane region" description="Helical" evidence="1">
    <location>
        <begin position="20"/>
        <end position="39"/>
    </location>
</feature>
<accession>K6X0A3</accession>
<dbReference type="AlphaFoldDB" id="K6X0A3"/>
<sequence>MTVLSHAYERLRRVGTSSAVRASAVVIGCVMLFAAASYVPEVGLDSTTSASIGAFAGSLIAAMFGAIVFWVGARGIVAKLIGTH</sequence>
<feature type="transmembrane region" description="Helical" evidence="1">
    <location>
        <begin position="51"/>
        <end position="71"/>
    </location>
</feature>
<keyword evidence="1" id="KW-1133">Transmembrane helix</keyword>
<keyword evidence="1" id="KW-0472">Membrane</keyword>
<keyword evidence="1" id="KW-0812">Transmembrane</keyword>
<reference evidence="2 3" key="1">
    <citation type="submission" date="2012-08" db="EMBL/GenBank/DDBJ databases">
        <title>Whole genome shotgun sequence of Gordonia namibiensis NBRC 108229.</title>
        <authorList>
            <person name="Isaki-Nakamura S."/>
            <person name="Hosoyama A."/>
            <person name="Tsuchikane K."/>
            <person name="Katsumata H."/>
            <person name="Baba S."/>
            <person name="Yamazaki S."/>
            <person name="Fujita N."/>
        </authorList>
    </citation>
    <scope>NUCLEOTIDE SEQUENCE [LARGE SCALE GENOMIC DNA]</scope>
    <source>
        <strain evidence="2 3">NBRC 108229</strain>
    </source>
</reference>
<dbReference type="Proteomes" id="UP000035058">
    <property type="component" value="Unassembled WGS sequence"/>
</dbReference>
<name>K6X0A3_9ACTN</name>
<dbReference type="EMBL" id="BAHE01000009">
    <property type="protein sequence ID" value="GAB99476.1"/>
    <property type="molecule type" value="Genomic_DNA"/>
</dbReference>